<feature type="compositionally biased region" description="Basic residues" evidence="1">
    <location>
        <begin position="7"/>
        <end position="17"/>
    </location>
</feature>
<sequence>MQDARNRRPPAKRKQGPGRKLPTAAEQLMMRRQVSQHGKTVLQLQTDELL</sequence>
<organism evidence="2 3">
    <name type="scientific">Kipferlia bialata</name>
    <dbReference type="NCBI Taxonomy" id="797122"/>
    <lineage>
        <taxon>Eukaryota</taxon>
        <taxon>Metamonada</taxon>
        <taxon>Carpediemonas-like organisms</taxon>
        <taxon>Kipferlia</taxon>
    </lineage>
</organism>
<name>A0A391NU99_9EUKA</name>
<evidence type="ECO:0000313" key="3">
    <source>
        <dbReference type="Proteomes" id="UP000265618"/>
    </source>
</evidence>
<feature type="region of interest" description="Disordered" evidence="1">
    <location>
        <begin position="1"/>
        <end position="22"/>
    </location>
</feature>
<comment type="caution">
    <text evidence="2">The sequence shown here is derived from an EMBL/GenBank/DDBJ whole genome shotgun (WGS) entry which is preliminary data.</text>
</comment>
<accession>A0A391NU99</accession>
<evidence type="ECO:0000256" key="1">
    <source>
        <dbReference type="SAM" id="MobiDB-lite"/>
    </source>
</evidence>
<protein>
    <submittedName>
        <fullName evidence="2">Uncharacterized protein</fullName>
    </submittedName>
</protein>
<gene>
    <name evidence="2" type="ORF">KIPB_010659</name>
</gene>
<dbReference type="EMBL" id="BDIP01004051">
    <property type="protein sequence ID" value="GCA63566.1"/>
    <property type="molecule type" value="Genomic_DNA"/>
</dbReference>
<evidence type="ECO:0000313" key="2">
    <source>
        <dbReference type="EMBL" id="GCA63566.1"/>
    </source>
</evidence>
<proteinExistence type="predicted"/>
<dbReference type="AlphaFoldDB" id="A0A391NU99"/>
<keyword evidence="3" id="KW-1185">Reference proteome</keyword>
<dbReference type="Proteomes" id="UP000265618">
    <property type="component" value="Unassembled WGS sequence"/>
</dbReference>
<reference evidence="2 3" key="1">
    <citation type="journal article" date="2018" name="PLoS ONE">
        <title>The draft genome of Kipferlia bialata reveals reductive genome evolution in fornicate parasites.</title>
        <authorList>
            <person name="Tanifuji G."/>
            <person name="Takabayashi S."/>
            <person name="Kume K."/>
            <person name="Takagi M."/>
            <person name="Nakayama T."/>
            <person name="Kamikawa R."/>
            <person name="Inagaki Y."/>
            <person name="Hashimoto T."/>
        </authorList>
    </citation>
    <scope>NUCLEOTIDE SEQUENCE [LARGE SCALE GENOMIC DNA]</scope>
    <source>
        <strain evidence="2">NY0173</strain>
    </source>
</reference>
<feature type="non-terminal residue" evidence="2">
    <location>
        <position position="50"/>
    </location>
</feature>